<comment type="caution">
    <text evidence="1">The sequence shown here is derived from an EMBL/GenBank/DDBJ whole genome shotgun (WGS) entry which is preliminary data.</text>
</comment>
<organism evidence="1 2">
    <name type="scientific">Nonomuraea monospora</name>
    <dbReference type="NCBI Taxonomy" id="568818"/>
    <lineage>
        <taxon>Bacteria</taxon>
        <taxon>Bacillati</taxon>
        <taxon>Actinomycetota</taxon>
        <taxon>Actinomycetes</taxon>
        <taxon>Streptosporangiales</taxon>
        <taxon>Streptosporangiaceae</taxon>
        <taxon>Nonomuraea</taxon>
    </lineage>
</organism>
<protein>
    <submittedName>
        <fullName evidence="1">Uncharacterized protein</fullName>
    </submittedName>
</protein>
<reference evidence="2" key="1">
    <citation type="journal article" date="2019" name="Int. J. Syst. Evol. Microbiol.">
        <title>The Global Catalogue of Microorganisms (GCM) 10K type strain sequencing project: providing services to taxonomists for standard genome sequencing and annotation.</title>
        <authorList>
            <consortium name="The Broad Institute Genomics Platform"/>
            <consortium name="The Broad Institute Genome Sequencing Center for Infectious Disease"/>
            <person name="Wu L."/>
            <person name="Ma J."/>
        </authorList>
    </citation>
    <scope>NUCLEOTIDE SEQUENCE [LARGE SCALE GENOMIC DNA]</scope>
    <source>
        <strain evidence="2">JCM 16114</strain>
    </source>
</reference>
<gene>
    <name evidence="1" type="ORF">GCM10009850_121140</name>
</gene>
<dbReference type="Proteomes" id="UP001499843">
    <property type="component" value="Unassembled WGS sequence"/>
</dbReference>
<keyword evidence="2" id="KW-1185">Reference proteome</keyword>
<name>A0ABP5PYP6_9ACTN</name>
<sequence>MEVSDVTGPFEDLDEWDEAGSLIEQGLGFVLREVLSDEYGGAGEEDYDYALEVMLDELSPAEAIGFANAFRQIQGGASRALAHPFVAQGLQRALPTGAAALGTLIGGPAGNLIGTRLGTLAAGALAGRGTPPQFGAVPPQYTAVPAVPPQFIPVPPQIPGVPSAPPATIPATAPPPGFPAIPAGAAGAVPAVVVEPPAPVPAVAEGSAAAAQGLVLACQPDVLAALLALCLGRHGARRIGGVPVARVMGMLSDVFAQAAADADELAYYDGLAYGADEDATDFGESTDAGGPSLGSGRALYTAFMDAENEELAS</sequence>
<evidence type="ECO:0000313" key="1">
    <source>
        <dbReference type="EMBL" id="GAA2219659.1"/>
    </source>
</evidence>
<dbReference type="EMBL" id="BAAAQX010000078">
    <property type="protein sequence ID" value="GAA2219659.1"/>
    <property type="molecule type" value="Genomic_DNA"/>
</dbReference>
<evidence type="ECO:0000313" key="2">
    <source>
        <dbReference type="Proteomes" id="UP001499843"/>
    </source>
</evidence>
<proteinExistence type="predicted"/>
<accession>A0ABP5PYP6</accession>